<evidence type="ECO:0000256" key="1">
    <source>
        <dbReference type="SAM" id="Phobius"/>
    </source>
</evidence>
<keyword evidence="3" id="KW-0808">Transferase</keyword>
<dbReference type="Gene3D" id="3.30.200.20">
    <property type="entry name" value="Phosphorylase Kinase, domain 1"/>
    <property type="match status" value="1"/>
</dbReference>
<keyword evidence="3" id="KW-0418">Kinase</keyword>
<dbReference type="EC" id="2.7.10.1" evidence="3"/>
<feature type="domain" description="Protein kinase" evidence="2">
    <location>
        <begin position="212"/>
        <end position="498"/>
    </location>
</feature>
<keyword evidence="1" id="KW-1133">Transmembrane helix</keyword>
<dbReference type="EC" id="2.7.11.1" evidence="3"/>
<dbReference type="PANTHER" id="PTHR48055">
    <property type="entry name" value="LEUCINE-RICH REPEAT RECEPTOR PROTEIN KINASE EMS1"/>
    <property type="match status" value="1"/>
</dbReference>
<dbReference type="Pfam" id="PF00069">
    <property type="entry name" value="Pkinase"/>
    <property type="match status" value="1"/>
</dbReference>
<dbReference type="GO" id="GO:0005524">
    <property type="term" value="F:ATP binding"/>
    <property type="evidence" value="ECO:0007669"/>
    <property type="project" value="InterPro"/>
</dbReference>
<organism evidence="3 4">
    <name type="scientific">Apostasia shenzhenica</name>
    <dbReference type="NCBI Taxonomy" id="1088818"/>
    <lineage>
        <taxon>Eukaryota</taxon>
        <taxon>Viridiplantae</taxon>
        <taxon>Streptophyta</taxon>
        <taxon>Embryophyta</taxon>
        <taxon>Tracheophyta</taxon>
        <taxon>Spermatophyta</taxon>
        <taxon>Magnoliopsida</taxon>
        <taxon>Liliopsida</taxon>
        <taxon>Asparagales</taxon>
        <taxon>Orchidaceae</taxon>
        <taxon>Apostasioideae</taxon>
        <taxon>Apostasia</taxon>
    </lineage>
</organism>
<dbReference type="PROSITE" id="PS50011">
    <property type="entry name" value="PROTEIN_KINASE_DOM"/>
    <property type="match status" value="1"/>
</dbReference>
<dbReference type="SUPFAM" id="SSF56112">
    <property type="entry name" value="Protein kinase-like (PK-like)"/>
    <property type="match status" value="1"/>
</dbReference>
<reference evidence="3 4" key="1">
    <citation type="journal article" date="2017" name="Nature">
        <title>The Apostasia genome and the evolution of orchids.</title>
        <authorList>
            <person name="Zhang G.Q."/>
            <person name="Liu K.W."/>
            <person name="Li Z."/>
            <person name="Lohaus R."/>
            <person name="Hsiao Y.Y."/>
            <person name="Niu S.C."/>
            <person name="Wang J.Y."/>
            <person name="Lin Y.C."/>
            <person name="Xu Q."/>
            <person name="Chen L.J."/>
            <person name="Yoshida K."/>
            <person name="Fujiwara S."/>
            <person name="Wang Z.W."/>
            <person name="Zhang Y.Q."/>
            <person name="Mitsuda N."/>
            <person name="Wang M."/>
            <person name="Liu G.H."/>
            <person name="Pecoraro L."/>
            <person name="Huang H.X."/>
            <person name="Xiao X.J."/>
            <person name="Lin M."/>
            <person name="Wu X.Y."/>
            <person name="Wu W.L."/>
            <person name="Chen Y.Y."/>
            <person name="Chang S.B."/>
            <person name="Sakamoto S."/>
            <person name="Ohme-Takagi M."/>
            <person name="Yagi M."/>
            <person name="Zeng S.J."/>
            <person name="Shen C.Y."/>
            <person name="Yeh C.M."/>
            <person name="Luo Y.B."/>
            <person name="Tsai W.C."/>
            <person name="Van de Peer Y."/>
            <person name="Liu Z.J."/>
        </authorList>
    </citation>
    <scope>NUCLEOTIDE SEQUENCE [LARGE SCALE GENOMIC DNA]</scope>
    <source>
        <strain evidence="4">cv. Shenzhen</strain>
        <tissue evidence="3">Stem</tissue>
    </source>
</reference>
<proteinExistence type="predicted"/>
<gene>
    <name evidence="3" type="primary">CRN</name>
    <name evidence="3" type="ORF">AXF42_Ash008308</name>
</gene>
<dbReference type="GO" id="GO:0004714">
    <property type="term" value="F:transmembrane receptor protein tyrosine kinase activity"/>
    <property type="evidence" value="ECO:0007669"/>
    <property type="project" value="UniProtKB-EC"/>
</dbReference>
<dbReference type="STRING" id="1088818.A0A2I0AXI1"/>
<evidence type="ECO:0000313" key="4">
    <source>
        <dbReference type="Proteomes" id="UP000236161"/>
    </source>
</evidence>
<dbReference type="PANTHER" id="PTHR48055:SF22">
    <property type="entry name" value="LEUCINE-RICH REPEAT RECEPTOR-LIKE SERINE_THREONINE_TYROSINE-PROTEIN KINASE SOBIR1"/>
    <property type="match status" value="1"/>
</dbReference>
<evidence type="ECO:0000313" key="3">
    <source>
        <dbReference type="EMBL" id="PKA60249.1"/>
    </source>
</evidence>
<accession>A0A2I0AXI1</accession>
<dbReference type="InterPro" id="IPR051564">
    <property type="entry name" value="LRR_receptor-like_kinase"/>
</dbReference>
<dbReference type="EMBL" id="KZ451939">
    <property type="protein sequence ID" value="PKA60249.1"/>
    <property type="molecule type" value="Genomic_DNA"/>
</dbReference>
<sequence>MCWMRAFHLSLSAGPRIRWAHHKEAGVPERPKQSCWLFALLLTIKNPHEEDTPLFALLCLIFCLSLLFCYQAEKEKRSTFGLPFSEFLLMEEKNLRKTLALQLLLLLFFSPLHQFSATSSSRSLISEANFSHSPSPSPPFNPKPSSSKARTRPILLGILFGSLTGAFASIIFLFSIRLFLLFTNRTPILKGPVIFSPNISPKTLKLALSGNVNAPQMLGSSPGGKYFKIALDNELDVAVKVLESNCSDGSPGSNSKSWKRKAQRELELLARVSHRNVMSLRAYVRDHDRFSLVYDYIHEGSLEDAMKMVRLNQLKLGWEARLRIAVGVVKGLRYLHFECRPKILHYNLKPSNVLLDEGFEPKLGDCGLVKLAVAGVDSSILSCYLPPECFQSCRYTDKSDVYSFGMILGVLLTGRDPSDPFFIGEMGRGGLSRWLRHLQQAGDAREALDHGMLGEGDEEEEEEMLMATKIALVCLSDLPADRPSSDELEAMLTQLHSF</sequence>
<keyword evidence="3" id="KW-0675">Receptor</keyword>
<name>A0A2I0AXI1_9ASPA</name>
<protein>
    <submittedName>
        <fullName evidence="3">Inactive leucine-rich repeat receptor-like protein kinase CORYNE</fullName>
        <ecNumber evidence="3">2.7.10.1</ecNumber>
        <ecNumber evidence="3">2.7.11.1</ecNumber>
    </submittedName>
</protein>
<feature type="transmembrane region" description="Helical" evidence="1">
    <location>
        <begin position="154"/>
        <end position="180"/>
    </location>
</feature>
<feature type="transmembrane region" description="Helical" evidence="1">
    <location>
        <begin position="52"/>
        <end position="70"/>
    </location>
</feature>
<evidence type="ECO:0000259" key="2">
    <source>
        <dbReference type="PROSITE" id="PS50011"/>
    </source>
</evidence>
<keyword evidence="1" id="KW-0472">Membrane</keyword>
<dbReference type="Gene3D" id="1.10.510.10">
    <property type="entry name" value="Transferase(Phosphotransferase) domain 1"/>
    <property type="match status" value="1"/>
</dbReference>
<dbReference type="InterPro" id="IPR000719">
    <property type="entry name" value="Prot_kinase_dom"/>
</dbReference>
<dbReference type="GO" id="GO:0016020">
    <property type="term" value="C:membrane"/>
    <property type="evidence" value="ECO:0007669"/>
    <property type="project" value="TreeGrafter"/>
</dbReference>
<dbReference type="AlphaFoldDB" id="A0A2I0AXI1"/>
<keyword evidence="1" id="KW-0812">Transmembrane</keyword>
<keyword evidence="4" id="KW-1185">Reference proteome</keyword>
<dbReference type="GO" id="GO:0004674">
    <property type="term" value="F:protein serine/threonine kinase activity"/>
    <property type="evidence" value="ECO:0007669"/>
    <property type="project" value="UniProtKB-EC"/>
</dbReference>
<dbReference type="OrthoDB" id="4062651at2759"/>
<dbReference type="Proteomes" id="UP000236161">
    <property type="component" value="Unassembled WGS sequence"/>
</dbReference>
<dbReference type="InterPro" id="IPR011009">
    <property type="entry name" value="Kinase-like_dom_sf"/>
</dbReference>